<organism evidence="1 2">
    <name type="scientific">Cocleimonas flava</name>
    <dbReference type="NCBI Taxonomy" id="634765"/>
    <lineage>
        <taxon>Bacteria</taxon>
        <taxon>Pseudomonadati</taxon>
        <taxon>Pseudomonadota</taxon>
        <taxon>Gammaproteobacteria</taxon>
        <taxon>Thiotrichales</taxon>
        <taxon>Thiotrichaceae</taxon>
        <taxon>Cocleimonas</taxon>
    </lineage>
</organism>
<comment type="caution">
    <text evidence="1">The sequence shown here is derived from an EMBL/GenBank/DDBJ whole genome shotgun (WGS) entry which is preliminary data.</text>
</comment>
<protein>
    <recommendedName>
        <fullName evidence="3">PsbP C-terminal domain-containing protein</fullName>
    </recommendedName>
</protein>
<keyword evidence="2" id="KW-1185">Reference proteome</keyword>
<dbReference type="AlphaFoldDB" id="A0A4R1F4Y2"/>
<name>A0A4R1F4Y2_9GAMM</name>
<accession>A0A4R1F4Y2</accession>
<sequence length="200" mass="22789">MILHAKKTLIRQIFLGVFCLVVVTIDNNIYAEVDRAKRPFVRIESFKTGLNVPIPDRPAWKNSIEPRAGTYALLISTPEKFYPQVSMELVLNHRINLNSIKFESVVVSGLNTIRKKSGVNEVITKADLKRVVYGDMQAYEDSYQMESKERNYSIRSIMGLMPSGHPITIFIATPKGQMNHIKDITNTIIKNLKELPKDIK</sequence>
<proteinExistence type="predicted"/>
<dbReference type="EMBL" id="SMFQ01000003">
    <property type="protein sequence ID" value="TCJ86808.1"/>
    <property type="molecule type" value="Genomic_DNA"/>
</dbReference>
<dbReference type="RefSeq" id="WP_131905139.1">
    <property type="nucleotide sequence ID" value="NZ_BAAAFU010000004.1"/>
</dbReference>
<evidence type="ECO:0008006" key="3">
    <source>
        <dbReference type="Google" id="ProtNLM"/>
    </source>
</evidence>
<evidence type="ECO:0000313" key="2">
    <source>
        <dbReference type="Proteomes" id="UP000294887"/>
    </source>
</evidence>
<dbReference type="OrthoDB" id="6118903at2"/>
<dbReference type="Proteomes" id="UP000294887">
    <property type="component" value="Unassembled WGS sequence"/>
</dbReference>
<reference evidence="1 2" key="1">
    <citation type="submission" date="2019-03" db="EMBL/GenBank/DDBJ databases">
        <title>Genomic Encyclopedia of Type Strains, Phase IV (KMG-IV): sequencing the most valuable type-strain genomes for metagenomic binning, comparative biology and taxonomic classification.</title>
        <authorList>
            <person name="Goeker M."/>
        </authorList>
    </citation>
    <scope>NUCLEOTIDE SEQUENCE [LARGE SCALE GENOMIC DNA]</scope>
    <source>
        <strain evidence="1 2">DSM 24830</strain>
    </source>
</reference>
<gene>
    <name evidence="1" type="ORF">EV695_1306</name>
</gene>
<evidence type="ECO:0000313" key="1">
    <source>
        <dbReference type="EMBL" id="TCJ86808.1"/>
    </source>
</evidence>